<name>A0A286H1M0_9PROT</name>
<dbReference type="SUPFAM" id="SSF55874">
    <property type="entry name" value="ATPase domain of HSP90 chaperone/DNA topoisomerase II/histidine kinase"/>
    <property type="match status" value="1"/>
</dbReference>
<feature type="domain" description="PAS" evidence="13">
    <location>
        <begin position="357"/>
        <end position="405"/>
    </location>
</feature>
<dbReference type="InterPro" id="IPR036097">
    <property type="entry name" value="HisK_dim/P_sf"/>
</dbReference>
<keyword evidence="11" id="KW-1133">Transmembrane helix</keyword>
<gene>
    <name evidence="16" type="ORF">SAMN05421508_1225</name>
</gene>
<evidence type="ECO:0000256" key="8">
    <source>
        <dbReference type="ARBA" id="ARBA00022840"/>
    </source>
</evidence>
<evidence type="ECO:0000256" key="7">
    <source>
        <dbReference type="ARBA" id="ARBA00022777"/>
    </source>
</evidence>
<dbReference type="CDD" id="cd00082">
    <property type="entry name" value="HisKA"/>
    <property type="match status" value="1"/>
</dbReference>
<dbReference type="OrthoDB" id="9813151at2"/>
<evidence type="ECO:0000256" key="6">
    <source>
        <dbReference type="ARBA" id="ARBA00022741"/>
    </source>
</evidence>
<accession>A0A286H1M0</accession>
<evidence type="ECO:0000256" key="9">
    <source>
        <dbReference type="ARBA" id="ARBA00023012"/>
    </source>
</evidence>
<dbReference type="Pfam" id="PF02518">
    <property type="entry name" value="HATPase_c"/>
    <property type="match status" value="1"/>
</dbReference>
<dbReference type="Gene3D" id="1.10.287.130">
    <property type="match status" value="1"/>
</dbReference>
<dbReference type="InterPro" id="IPR003661">
    <property type="entry name" value="HisK_dim/P_dom"/>
</dbReference>
<feature type="transmembrane region" description="Helical" evidence="11">
    <location>
        <begin position="272"/>
        <end position="295"/>
    </location>
</feature>
<keyword evidence="8" id="KW-0067">ATP-binding</keyword>
<dbReference type="PROSITE" id="PS50109">
    <property type="entry name" value="HIS_KIN"/>
    <property type="match status" value="1"/>
</dbReference>
<protein>
    <recommendedName>
        <fullName evidence="3">histidine kinase</fullName>
        <ecNumber evidence="3">2.7.13.3</ecNumber>
    </recommendedName>
</protein>
<keyword evidence="6" id="KW-0547">Nucleotide-binding</keyword>
<keyword evidence="17" id="KW-1185">Reference proteome</keyword>
<evidence type="ECO:0000259" key="14">
    <source>
        <dbReference type="PROSITE" id="PS50113"/>
    </source>
</evidence>
<dbReference type="Proteomes" id="UP000219621">
    <property type="component" value="Unassembled WGS sequence"/>
</dbReference>
<dbReference type="CDD" id="cd00130">
    <property type="entry name" value="PAS"/>
    <property type="match status" value="1"/>
</dbReference>
<dbReference type="NCBIfam" id="TIGR00229">
    <property type="entry name" value="sensory_box"/>
    <property type="match status" value="1"/>
</dbReference>
<keyword evidence="9" id="KW-0902">Two-component regulatory system</keyword>
<dbReference type="Pfam" id="PF00512">
    <property type="entry name" value="HisKA"/>
    <property type="match status" value="1"/>
</dbReference>
<dbReference type="CDD" id="cd06225">
    <property type="entry name" value="HAMP"/>
    <property type="match status" value="1"/>
</dbReference>
<keyword evidence="10 11" id="KW-0472">Membrane</keyword>
<dbReference type="InterPro" id="IPR036890">
    <property type="entry name" value="HATPase_C_sf"/>
</dbReference>
<dbReference type="SMART" id="SM00387">
    <property type="entry name" value="HATPase_c"/>
    <property type="match status" value="1"/>
</dbReference>
<dbReference type="PRINTS" id="PR00344">
    <property type="entry name" value="BCTRLSENSOR"/>
</dbReference>
<dbReference type="Pfam" id="PF00672">
    <property type="entry name" value="HAMP"/>
    <property type="match status" value="1"/>
</dbReference>
<dbReference type="Gene3D" id="3.30.450.20">
    <property type="entry name" value="PAS domain"/>
    <property type="match status" value="2"/>
</dbReference>
<keyword evidence="4" id="KW-0597">Phosphoprotein</keyword>
<evidence type="ECO:0000256" key="2">
    <source>
        <dbReference type="ARBA" id="ARBA00004370"/>
    </source>
</evidence>
<evidence type="ECO:0000256" key="10">
    <source>
        <dbReference type="ARBA" id="ARBA00023136"/>
    </source>
</evidence>
<dbReference type="EMBL" id="OCNJ01000022">
    <property type="protein sequence ID" value="SOE01690.1"/>
    <property type="molecule type" value="Genomic_DNA"/>
</dbReference>
<keyword evidence="7" id="KW-0418">Kinase</keyword>
<feature type="domain" description="HAMP" evidence="15">
    <location>
        <begin position="297"/>
        <end position="352"/>
    </location>
</feature>
<evidence type="ECO:0000256" key="5">
    <source>
        <dbReference type="ARBA" id="ARBA00022679"/>
    </source>
</evidence>
<dbReference type="PROSITE" id="PS50885">
    <property type="entry name" value="HAMP"/>
    <property type="match status" value="1"/>
</dbReference>
<sequence>MTLPARFFFHSARGVLFWFALAVLVPVVGLGAYNGLEGRRAALANAKVEASRLAAAVAEQHRSLAEGVRTLMMLTAADEEVTFGDRPTCEYRLGDIVRRSSLVTGLARARADGQVTCSTMHTDKALTPVEAAALYAATDAGAFASGPGALQGRGGRALVPFALPLAAVDDDAVPLYLVAQVNLAWLQDRLGRLEAPADALVFVTGPDGTILATAPPRGDLIGSRLPVDDDAALAALVDNGQSRLVAVRDFEGGIRVAVGFDRHRVLAEADAAFARSMGVLMLVAVLGMVLAGVMGERLIVTPLRRLTVAAGAMADGNLTSRFGPTGRPLLGEIGDLAATFDAMADGLQRREAELDAARERLRTVIDSALDGILTVDAAGLVRGANPAAAQMLGYSAGRLEGQHALALVQQSPRLRRLARLAAAGRAGRGLVLEVTARRADGSTLPVRVSLARYGEGEERRFVAVVHDVSAQKQAEAEMCAAREEAERANQAKSAFLATMSHELRTPLNAILGFSEVIRDRLLGPDADARVYPTYAGHIHEAGSHLLGLINDILDLSKIEAGRMTLAPAVQDLRGMADDAVRLVRGLADERGVRLETALSPDLPALMVDPRAGRQMLVNLLSNAVRFTEPGGRVTIEGRAVSPTAVAVMVRDTGIGMTPDEMRKALEPFGQADNPLQSETRGTGLGLPLVKALTELHGGRFRLASVKGRGTTVTLILTAAASTRAGAAAPAA</sequence>
<dbReference type="InterPro" id="IPR004358">
    <property type="entry name" value="Sig_transdc_His_kin-like_C"/>
</dbReference>
<evidence type="ECO:0000259" key="15">
    <source>
        <dbReference type="PROSITE" id="PS50885"/>
    </source>
</evidence>
<dbReference type="RefSeq" id="WP_097281757.1">
    <property type="nucleotide sequence ID" value="NZ_OCNJ01000022.1"/>
</dbReference>
<evidence type="ECO:0000313" key="17">
    <source>
        <dbReference type="Proteomes" id="UP000219621"/>
    </source>
</evidence>
<dbReference type="PROSITE" id="PS50112">
    <property type="entry name" value="PAS"/>
    <property type="match status" value="1"/>
</dbReference>
<dbReference type="InterPro" id="IPR000014">
    <property type="entry name" value="PAS"/>
</dbReference>
<dbReference type="Gene3D" id="6.10.340.10">
    <property type="match status" value="1"/>
</dbReference>
<evidence type="ECO:0000259" key="13">
    <source>
        <dbReference type="PROSITE" id="PS50112"/>
    </source>
</evidence>
<dbReference type="EC" id="2.7.13.3" evidence="3"/>
<dbReference type="GO" id="GO:0016020">
    <property type="term" value="C:membrane"/>
    <property type="evidence" value="ECO:0007669"/>
    <property type="project" value="UniProtKB-SubCell"/>
</dbReference>
<dbReference type="SUPFAM" id="SSF47384">
    <property type="entry name" value="Homodimeric domain of signal transducing histidine kinase"/>
    <property type="match status" value="1"/>
</dbReference>
<evidence type="ECO:0000256" key="11">
    <source>
        <dbReference type="SAM" id="Phobius"/>
    </source>
</evidence>
<dbReference type="Gene3D" id="3.30.565.10">
    <property type="entry name" value="Histidine kinase-like ATPase, C-terminal domain"/>
    <property type="match status" value="1"/>
</dbReference>
<comment type="subcellular location">
    <subcellularLocation>
        <location evidence="2">Membrane</location>
    </subcellularLocation>
</comment>
<dbReference type="InterPro" id="IPR003660">
    <property type="entry name" value="HAMP_dom"/>
</dbReference>
<feature type="domain" description="Histidine kinase" evidence="12">
    <location>
        <begin position="498"/>
        <end position="720"/>
    </location>
</feature>
<evidence type="ECO:0000256" key="1">
    <source>
        <dbReference type="ARBA" id="ARBA00000085"/>
    </source>
</evidence>
<dbReference type="SMART" id="SM00388">
    <property type="entry name" value="HisKA"/>
    <property type="match status" value="1"/>
</dbReference>
<evidence type="ECO:0000256" key="3">
    <source>
        <dbReference type="ARBA" id="ARBA00012438"/>
    </source>
</evidence>
<dbReference type="SUPFAM" id="SSF158472">
    <property type="entry name" value="HAMP domain-like"/>
    <property type="match status" value="1"/>
</dbReference>
<dbReference type="InterPro" id="IPR003594">
    <property type="entry name" value="HATPase_dom"/>
</dbReference>
<feature type="transmembrane region" description="Helical" evidence="11">
    <location>
        <begin position="15"/>
        <end position="33"/>
    </location>
</feature>
<dbReference type="InterPro" id="IPR013767">
    <property type="entry name" value="PAS_fold"/>
</dbReference>
<dbReference type="InterPro" id="IPR005467">
    <property type="entry name" value="His_kinase_dom"/>
</dbReference>
<comment type="catalytic activity">
    <reaction evidence="1">
        <text>ATP + protein L-histidine = ADP + protein N-phospho-L-histidine.</text>
        <dbReference type="EC" id="2.7.13.3"/>
    </reaction>
</comment>
<dbReference type="PROSITE" id="PS50113">
    <property type="entry name" value="PAC"/>
    <property type="match status" value="1"/>
</dbReference>
<dbReference type="SMART" id="SM00304">
    <property type="entry name" value="HAMP"/>
    <property type="match status" value="1"/>
</dbReference>
<evidence type="ECO:0000256" key="4">
    <source>
        <dbReference type="ARBA" id="ARBA00022553"/>
    </source>
</evidence>
<dbReference type="PANTHER" id="PTHR43047">
    <property type="entry name" value="TWO-COMPONENT HISTIDINE PROTEIN KINASE"/>
    <property type="match status" value="1"/>
</dbReference>
<dbReference type="SMART" id="SM00091">
    <property type="entry name" value="PAS"/>
    <property type="match status" value="1"/>
</dbReference>
<organism evidence="16 17">
    <name type="scientific">Caenispirillum bisanense</name>
    <dbReference type="NCBI Taxonomy" id="414052"/>
    <lineage>
        <taxon>Bacteria</taxon>
        <taxon>Pseudomonadati</taxon>
        <taxon>Pseudomonadota</taxon>
        <taxon>Alphaproteobacteria</taxon>
        <taxon>Rhodospirillales</taxon>
        <taxon>Novispirillaceae</taxon>
        <taxon>Caenispirillum</taxon>
    </lineage>
</organism>
<dbReference type="PANTHER" id="PTHR43047:SF64">
    <property type="entry name" value="HISTIDINE KINASE CONTAINING CHEY-HOMOLOGOUS RECEIVER DOMAIN AND PAS DOMAIN-RELATED"/>
    <property type="match status" value="1"/>
</dbReference>
<dbReference type="SUPFAM" id="SSF55785">
    <property type="entry name" value="PYP-like sensor domain (PAS domain)"/>
    <property type="match status" value="1"/>
</dbReference>
<dbReference type="GO" id="GO:0006355">
    <property type="term" value="P:regulation of DNA-templated transcription"/>
    <property type="evidence" value="ECO:0007669"/>
    <property type="project" value="InterPro"/>
</dbReference>
<dbReference type="InterPro" id="IPR035965">
    <property type="entry name" value="PAS-like_dom_sf"/>
</dbReference>
<feature type="domain" description="PAC" evidence="14">
    <location>
        <begin position="430"/>
        <end position="480"/>
    </location>
</feature>
<dbReference type="InterPro" id="IPR000700">
    <property type="entry name" value="PAS-assoc_C"/>
</dbReference>
<evidence type="ECO:0000259" key="12">
    <source>
        <dbReference type="PROSITE" id="PS50109"/>
    </source>
</evidence>
<dbReference type="GO" id="GO:0000155">
    <property type="term" value="F:phosphorelay sensor kinase activity"/>
    <property type="evidence" value="ECO:0007669"/>
    <property type="project" value="InterPro"/>
</dbReference>
<evidence type="ECO:0000313" key="16">
    <source>
        <dbReference type="EMBL" id="SOE01690.1"/>
    </source>
</evidence>
<dbReference type="FunFam" id="1.10.287.130:FF:000038">
    <property type="entry name" value="Sensory transduction histidine kinase"/>
    <property type="match status" value="1"/>
</dbReference>
<reference evidence="17" key="1">
    <citation type="submission" date="2017-09" db="EMBL/GenBank/DDBJ databases">
        <authorList>
            <person name="Varghese N."/>
            <person name="Submissions S."/>
        </authorList>
    </citation>
    <scope>NUCLEOTIDE SEQUENCE [LARGE SCALE GENOMIC DNA]</scope>
    <source>
        <strain evidence="17">USBA 140</strain>
    </source>
</reference>
<dbReference type="Pfam" id="PF00989">
    <property type="entry name" value="PAS"/>
    <property type="match status" value="1"/>
</dbReference>
<keyword evidence="11" id="KW-0812">Transmembrane</keyword>
<dbReference type="GO" id="GO:0005524">
    <property type="term" value="F:ATP binding"/>
    <property type="evidence" value="ECO:0007669"/>
    <property type="project" value="UniProtKB-KW"/>
</dbReference>
<dbReference type="AlphaFoldDB" id="A0A286H1M0"/>
<keyword evidence="5" id="KW-0808">Transferase</keyword>
<proteinExistence type="predicted"/>